<reference evidence="3" key="1">
    <citation type="submission" date="2021-02" db="EMBL/GenBank/DDBJ databases">
        <title>Agricultural practices are the primary influencer of seasonal variation in a dryland aerobiome.</title>
        <authorList>
            <person name="Finn D.R."/>
            <person name="Maldonado J."/>
            <person name="Schmidlin K."/>
            <person name="Kraberger S."/>
            <person name="Fontenele R.S."/>
            <person name="Herckes P."/>
            <person name="Fraser M."/>
            <person name="Garcia-Pichel F."/>
            <person name="Varsani A."/>
        </authorList>
    </citation>
    <scope>NUCLEOTIDE SEQUENCE</scope>
    <source>
        <strain evidence="2">D3_941</strain>
        <strain evidence="3">D8_471</strain>
        <strain evidence="4">D9_476</strain>
    </source>
</reference>
<evidence type="ECO:0000313" key="3">
    <source>
        <dbReference type="EMBL" id="QXN75532.1"/>
    </source>
</evidence>
<evidence type="ECO:0000313" key="4">
    <source>
        <dbReference type="EMBL" id="QXN75534.1"/>
    </source>
</evidence>
<evidence type="ECO:0000256" key="1">
    <source>
        <dbReference type="SAM" id="MobiDB-lite"/>
    </source>
</evidence>
<feature type="region of interest" description="Disordered" evidence="1">
    <location>
        <begin position="41"/>
        <end position="66"/>
    </location>
</feature>
<accession>A0A8F5ML71</accession>
<name>A0A8F5ML71_9VIRU</name>
<protein>
    <submittedName>
        <fullName evidence="3">Capsid protein</fullName>
    </submittedName>
</protein>
<dbReference type="EMBL" id="MW678910">
    <property type="protein sequence ID" value="QXN75534.1"/>
    <property type="molecule type" value="Genomic_DNA"/>
</dbReference>
<dbReference type="EMBL" id="MW678909">
    <property type="protein sequence ID" value="QXN75532.1"/>
    <property type="molecule type" value="Genomic_DNA"/>
</dbReference>
<sequence length="198" mass="23145">MTRKLLGISIKLSEFLPFCSLMKFFKHNNDPNQGRLSFTCRGRTTPPIRPLPTPTPSQSSSTAELPQPIRVVQLQQPAPVRTSDRWPIDYMDYIRTPIREPYEGITRKPLSDDELREINAVTYLERKLLVMRDQEDQMIRQKRAGTWDRSKYSGPEYNEDLNGMYGVFGLRDRWGSIEPKEITTWEDLEAWKRRGVTP</sequence>
<dbReference type="EMBL" id="MW678907">
    <property type="protein sequence ID" value="QXN75528.1"/>
    <property type="molecule type" value="Genomic_DNA"/>
</dbReference>
<organism evidence="3">
    <name type="scientific">Genomoviridae sp</name>
    <dbReference type="NCBI Taxonomy" id="2202565"/>
    <lineage>
        <taxon>Viruses</taxon>
        <taxon>Monodnaviria</taxon>
        <taxon>Shotokuvirae</taxon>
        <taxon>Cressdnaviricota</taxon>
        <taxon>Repensiviricetes</taxon>
        <taxon>Geplafuvirales</taxon>
        <taxon>Genomoviridae</taxon>
    </lineage>
</organism>
<evidence type="ECO:0000313" key="2">
    <source>
        <dbReference type="EMBL" id="QXN75528.1"/>
    </source>
</evidence>
<proteinExistence type="predicted"/>